<dbReference type="InterPro" id="IPR051283">
    <property type="entry name" value="Sec_Metabolite_Acyltrans"/>
</dbReference>
<organism evidence="2 3">
    <name type="scientific">Salvia divinorum</name>
    <name type="common">Maria pastora</name>
    <name type="synonym">Diviner's sage</name>
    <dbReference type="NCBI Taxonomy" id="28513"/>
    <lineage>
        <taxon>Eukaryota</taxon>
        <taxon>Viridiplantae</taxon>
        <taxon>Streptophyta</taxon>
        <taxon>Embryophyta</taxon>
        <taxon>Tracheophyta</taxon>
        <taxon>Spermatophyta</taxon>
        <taxon>Magnoliopsida</taxon>
        <taxon>eudicotyledons</taxon>
        <taxon>Gunneridae</taxon>
        <taxon>Pentapetalae</taxon>
        <taxon>asterids</taxon>
        <taxon>lamiids</taxon>
        <taxon>Lamiales</taxon>
        <taxon>Lamiaceae</taxon>
        <taxon>Nepetoideae</taxon>
        <taxon>Mentheae</taxon>
        <taxon>Salviinae</taxon>
        <taxon>Salvia</taxon>
        <taxon>Salvia subgen. Calosphace</taxon>
    </lineage>
</organism>
<dbReference type="GO" id="GO:0016740">
    <property type="term" value="F:transferase activity"/>
    <property type="evidence" value="ECO:0007669"/>
    <property type="project" value="UniProtKB-KW"/>
</dbReference>
<keyword evidence="1" id="KW-0808">Transferase</keyword>
<dbReference type="AlphaFoldDB" id="A0ABD1IC58"/>
<dbReference type="Proteomes" id="UP001567538">
    <property type="component" value="Unassembled WGS sequence"/>
</dbReference>
<comment type="caution">
    <text evidence="2">The sequence shown here is derived from an EMBL/GenBank/DDBJ whole genome shotgun (WGS) entry which is preliminary data.</text>
</comment>
<dbReference type="EMBL" id="JBEAFC010000002">
    <property type="protein sequence ID" value="KAL1566310.1"/>
    <property type="molecule type" value="Genomic_DNA"/>
</dbReference>
<protein>
    <recommendedName>
        <fullName evidence="4">HXXXD-type acyl-transferase family protein</fullName>
    </recommendedName>
</protein>
<dbReference type="InterPro" id="IPR023213">
    <property type="entry name" value="CAT-like_dom_sf"/>
</dbReference>
<proteinExistence type="predicted"/>
<dbReference type="PANTHER" id="PTHR31896">
    <property type="entry name" value="FAMILY REGULATORY PROTEIN, PUTATIVE (AFU_ORTHOLOGUE AFUA_3G14730)-RELATED"/>
    <property type="match status" value="1"/>
</dbReference>
<dbReference type="Gene3D" id="3.30.559.10">
    <property type="entry name" value="Chloramphenicol acetyltransferase-like domain"/>
    <property type="match status" value="2"/>
</dbReference>
<keyword evidence="3" id="KW-1185">Reference proteome</keyword>
<name>A0ABD1IC58_SALDI</name>
<evidence type="ECO:0000256" key="1">
    <source>
        <dbReference type="ARBA" id="ARBA00022679"/>
    </source>
</evidence>
<evidence type="ECO:0008006" key="4">
    <source>
        <dbReference type="Google" id="ProtNLM"/>
    </source>
</evidence>
<reference evidence="2 3" key="1">
    <citation type="submission" date="2024-06" db="EMBL/GenBank/DDBJ databases">
        <title>A chromosome level genome sequence of Diviner's sage (Salvia divinorum).</title>
        <authorList>
            <person name="Ford S.A."/>
            <person name="Ro D.-K."/>
            <person name="Ness R.W."/>
            <person name="Phillips M.A."/>
        </authorList>
    </citation>
    <scope>NUCLEOTIDE SEQUENCE [LARGE SCALE GENOMIC DNA]</scope>
    <source>
        <strain evidence="2">SAF-2024a</strain>
        <tissue evidence="2">Leaf</tissue>
    </source>
</reference>
<sequence length="430" mass="46922">MAKVEVISSRVIRMEGSNTNPISRLDLTPWDIQMLSINPIQRGILFHSPRSQQTLIPHLEASLSRALDFFPPLAGRLAAAAHDNGTISFFLDCNNAGVEFIHALAAATSVSDILEPIYKPEIVSSFFAEIGSPNSEGVSRPLLAVQVTELADGVFIALTVNHVVVDGFSFWHFFNSWSEISRGSDTISKTPVFEHGVHNGPLRFPAPEKSCSVLLPPPLLERVFHYSKQTLSNLKAKANSEAGTDKISSLQAMLAHLWPGVSRHRHSGISLDLMGREHTLVVMVGSRPRIPLPEGYFGNAVFGAKLTMSAAELEREGIGHVAAKINELVAQHTKKAIAKMMEDWVICPVPPRRGGFSFLIISSPRHDVYGNDFGWGKPVAVRSGPMQRFDGKIALFPSAEGGGIDVEVCLAPETLRAMELDAEFMEAYAV</sequence>
<evidence type="ECO:0000313" key="2">
    <source>
        <dbReference type="EMBL" id="KAL1566310.1"/>
    </source>
</evidence>
<dbReference type="Pfam" id="PF02458">
    <property type="entry name" value="Transferase"/>
    <property type="match status" value="1"/>
</dbReference>
<dbReference type="PANTHER" id="PTHR31896:SF43">
    <property type="entry name" value="PROTEIN ENHANCED PSEUDOMONAS SUSCEPTIBILITY 1"/>
    <property type="match status" value="1"/>
</dbReference>
<evidence type="ECO:0000313" key="3">
    <source>
        <dbReference type="Proteomes" id="UP001567538"/>
    </source>
</evidence>
<gene>
    <name evidence="2" type="ORF">AAHA92_01938</name>
</gene>
<accession>A0ABD1IC58</accession>